<protein>
    <submittedName>
        <fullName evidence="12">Uncharacterized protein</fullName>
    </submittedName>
</protein>
<dbReference type="RefSeq" id="WP_001205317.1">
    <property type="nucleotide sequence ID" value="NZ_AP017617.1"/>
</dbReference>
<evidence type="ECO:0000313" key="10">
    <source>
        <dbReference type="EMBL" id="MBA1886318.1"/>
    </source>
</evidence>
<evidence type="ECO:0000313" key="14">
    <source>
        <dbReference type="EMBL" id="RXD17585.1"/>
    </source>
</evidence>
<evidence type="ECO:0000313" key="15">
    <source>
        <dbReference type="EMBL" id="RYL81018.1"/>
    </source>
</evidence>
<reference evidence="6" key="6">
    <citation type="submission" date="2019-12" db="EMBL/GenBank/DDBJ databases">
        <authorList>
            <consortium name="NCBI Pathogen Detection Project"/>
        </authorList>
    </citation>
    <scope>NUCLEOTIDE SEQUENCE</scope>
    <source>
        <strain evidence="8">489-16</strain>
        <strain evidence="7">C0382</strain>
        <strain evidence="6">EC00763</strain>
    </source>
</reference>
<dbReference type="Proteomes" id="UP000523197">
    <property type="component" value="Unassembled WGS sequence"/>
</dbReference>
<evidence type="ECO:0000313" key="23">
    <source>
        <dbReference type="Proteomes" id="UP000555763"/>
    </source>
</evidence>
<evidence type="ECO:0000313" key="1">
    <source>
        <dbReference type="EMBL" id="EFA4417713.1"/>
    </source>
</evidence>
<sequence>MRDLQTSGIVGLSASKMGCKHSDRHGEVNDKKNVAVLPTVSASIRATKGSTGGYTYQGNKVVFVSPSIITGGIEISICIPRHASHQFQLLMSLLKIRCDTQGDDVAHTS</sequence>
<dbReference type="EMBL" id="SCJN01000019">
    <property type="protein sequence ID" value="RXD17585.1"/>
    <property type="molecule type" value="Genomic_DNA"/>
</dbReference>
<evidence type="ECO:0000313" key="17">
    <source>
        <dbReference type="Proteomes" id="UP000288730"/>
    </source>
</evidence>
<reference evidence="12 21" key="7">
    <citation type="journal article" date="2020" name="Int. J. Nanomedicine">
        <title>Consequences Of Long-Term Bacteria's Exposure To Silver Nanoformulations With Different PhysicoChemical Properties.</title>
        <authorList>
            <person name="Kedziora A."/>
            <person name="Wernecki M."/>
            <person name="Korzekwa K."/>
            <person name="Speruda M."/>
            <person name="Gerasymchuk Y."/>
            <person name="Lukowiak A."/>
            <person name="Bugla-Ploskonska G."/>
        </authorList>
    </citation>
    <scope>NUCLEOTIDE SEQUENCE [LARGE SCALE GENOMIC DNA]</scope>
    <source>
        <strain evidence="12 21">ATCC 11230</strain>
    </source>
</reference>
<reference evidence="14 17" key="2">
    <citation type="submission" date="2019-01" db="EMBL/GenBank/DDBJ databases">
        <title>Genomic analysis of febrile catheter-associated UTI E. coli isolates.</title>
        <authorList>
            <person name="Potter R."/>
            <person name="Zou Z."/>
            <person name="Henderson J."/>
            <person name="Dantas G."/>
        </authorList>
    </citation>
    <scope>NUCLEOTIDE SEQUENCE [LARGE SCALE GENOMIC DNA]</scope>
    <source>
        <strain evidence="14 17">29_CAASB</strain>
    </source>
</reference>
<reference evidence="2" key="10">
    <citation type="submission" date="2020-02" db="EMBL/GenBank/DDBJ databases">
        <authorList>
            <person name="Ashton P.M."/>
            <person name="Dallman T."/>
            <person name="Nair S."/>
            <person name="De Pinna E."/>
            <person name="Peters T."/>
            <person name="Grant K."/>
        </authorList>
    </citation>
    <scope>NUCLEOTIDE SEQUENCE</scope>
    <source>
        <strain evidence="11">462023</strain>
        <strain evidence="2">93335</strain>
    </source>
</reference>
<dbReference type="AlphaFoldDB" id="A0A0A2RL47"/>
<reference evidence="6" key="1">
    <citation type="journal article" date="2018" name="Genome Biol.">
        <title>SKESA: strategic k-mer extension for scrupulous assemblies.</title>
        <authorList>
            <person name="Souvorov A."/>
            <person name="Agarwala R."/>
            <person name="Lipman D.J."/>
        </authorList>
    </citation>
    <scope>NUCLEOTIDE SEQUENCE [LARGE SCALE GENOMIC DNA]</scope>
    <source>
        <strain evidence="8">489-16</strain>
        <strain evidence="7">C0382</strain>
        <strain evidence="6">EC00763</strain>
    </source>
</reference>
<dbReference type="EMBL" id="WSGM01000010">
    <property type="protein sequence ID" value="KAE9729802.1"/>
    <property type="molecule type" value="Genomic_DNA"/>
</dbReference>
<evidence type="ECO:0000313" key="4">
    <source>
        <dbReference type="EMBL" id="EMJ5254114.1"/>
    </source>
</evidence>
<dbReference type="Proteomes" id="UP000591371">
    <property type="component" value="Unassembled WGS sequence"/>
</dbReference>
<dbReference type="EMBL" id="JABFNF010000006">
    <property type="protein sequence ID" value="MBA1886318.1"/>
    <property type="molecule type" value="Genomic_DNA"/>
</dbReference>
<dbReference type="EMBL" id="AASATZ010000006">
    <property type="protein sequence ID" value="EFA4417713.1"/>
    <property type="molecule type" value="Genomic_DNA"/>
</dbReference>
<dbReference type="EMBL" id="ABKSHZ030000007">
    <property type="protein sequence ID" value="EMM9722727.1"/>
    <property type="molecule type" value="Genomic_DNA"/>
</dbReference>
<dbReference type="EMBL" id="VLTB01000345">
    <property type="protein sequence ID" value="NDR93822.1"/>
    <property type="molecule type" value="Genomic_DNA"/>
</dbReference>
<dbReference type="EMBL" id="AATCLQ010000007">
    <property type="protein sequence ID" value="EFJ6481325.1"/>
    <property type="molecule type" value="Genomic_DNA"/>
</dbReference>
<dbReference type="Proteomes" id="UP000437875">
    <property type="component" value="Unassembled WGS sequence"/>
</dbReference>
<dbReference type="Proteomes" id="UP000711811">
    <property type="component" value="Unassembled WGS sequence"/>
</dbReference>
<dbReference type="Proteomes" id="UP000288730">
    <property type="component" value="Unassembled WGS sequence"/>
</dbReference>
<dbReference type="EMBL" id="RTJF01000015">
    <property type="protein sequence ID" value="MJL94032.1"/>
    <property type="molecule type" value="Genomic_DNA"/>
</dbReference>
<dbReference type="EMBL" id="DABUHV010000006">
    <property type="protein sequence ID" value="HAN4353305.1"/>
    <property type="molecule type" value="Genomic_DNA"/>
</dbReference>
<reference evidence="13 20" key="9">
    <citation type="submission" date="2020-02" db="EMBL/GenBank/DDBJ databases">
        <authorList>
            <person name="Subbiah M."/>
            <person name="Call D."/>
        </authorList>
    </citation>
    <scope>NUCLEOTIDE SEQUENCE [LARGE SCALE GENOMIC DNA]</scope>
    <source>
        <strain evidence="13 20">8375wB1</strain>
    </source>
</reference>
<evidence type="ECO:0000313" key="20">
    <source>
        <dbReference type="Proteomes" id="UP000471360"/>
    </source>
</evidence>
<dbReference type="Proteomes" id="UP001180189">
    <property type="component" value="Chromosome"/>
</dbReference>
<reference evidence="9 19" key="5">
    <citation type="submission" date="2019-10" db="EMBL/GenBank/DDBJ databases">
        <title>Antimicrobial-resistant enteric bacteria are widely distributed amongst people, animals and the environment in northern Tanzania.</title>
        <authorList>
            <person name="Subbiah M."/>
            <person name="Call D.R."/>
        </authorList>
    </citation>
    <scope>NUCLEOTIDE SEQUENCE [LARGE SCALE GENOMIC DNA]</scope>
    <source>
        <strain evidence="9 19">TzEc067</strain>
    </source>
</reference>
<dbReference type="EMBL" id="CP107128">
    <property type="protein sequence ID" value="WLM95545.1"/>
    <property type="molecule type" value="Genomic_DNA"/>
</dbReference>
<reference evidence="15 18" key="3">
    <citation type="submission" date="2019-02" db="EMBL/GenBank/DDBJ databases">
        <authorList>
            <person name="Slukin P."/>
            <person name="Fursova N."/>
            <person name="Ermolenko Z."/>
            <person name="Mayskaya N."/>
            <person name="Kislichkina A."/>
            <person name="Mukhina T."/>
            <person name="Sizova A."/>
            <person name="Bogun A."/>
        </authorList>
    </citation>
    <scope>NUCLEOTIDE SEQUENCE [LARGE SCALE GENOMIC DNA]</scope>
    <source>
        <strain evidence="15">SCPM-O-B-8431</strain>
        <strain evidence="18">SCPM-O-B-8431(U15)</strain>
    </source>
</reference>
<dbReference type="Proteomes" id="UP001285616">
    <property type="component" value="Unassembled WGS sequence"/>
</dbReference>
<dbReference type="EMBL" id="AATLZG010000007">
    <property type="protein sequence ID" value="EFM8153859.1"/>
    <property type="molecule type" value="Genomic_DNA"/>
</dbReference>
<evidence type="ECO:0000313" key="18">
    <source>
        <dbReference type="Proteomes" id="UP000291778"/>
    </source>
</evidence>
<reference evidence="3 23" key="8">
    <citation type="submission" date="2020-02" db="EMBL/GenBank/DDBJ databases">
        <authorList>
            <consortium name="PulseNet: The National Subtyping Network for Foodborne Disease Surveillance"/>
            <person name="Tarr C.L."/>
            <person name="Trees E."/>
            <person name="Katz L.S."/>
            <person name="Carleton-Romer H.A."/>
            <person name="Stroika S."/>
            <person name="Kucerova Z."/>
            <person name="Roache K.F."/>
            <person name="Sabol A.L."/>
            <person name="Besser J."/>
            <person name="Gerner-Smidt P."/>
        </authorList>
    </citation>
    <scope>NUCLEOTIDE SEQUENCE [LARGE SCALE GENOMIC DNA]</scope>
    <source>
        <strain evidence="3 23">PNUSAE002719</strain>
    </source>
</reference>
<evidence type="ECO:0000313" key="6">
    <source>
        <dbReference type="EMBL" id="HAH4524096.1"/>
    </source>
</evidence>
<dbReference type="Proteomes" id="UP000471360">
    <property type="component" value="Unassembled WGS sequence"/>
</dbReference>
<evidence type="ECO:0000313" key="19">
    <source>
        <dbReference type="Proteomes" id="UP000437875"/>
    </source>
</evidence>
<evidence type="ECO:0000313" key="5">
    <source>
        <dbReference type="EMBL" id="EMM9722727.1"/>
    </source>
</evidence>
<reference evidence="10 22" key="11">
    <citation type="submission" date="2020-05" db="EMBL/GenBank/DDBJ databases">
        <title>Epidemiological investigations into extended-spectrum beta-lactam resistant Escherichia coli ST457 carried by Australian Silver gulls identified clonal lineages that cause ExPEC disease.</title>
        <authorList>
            <person name="Nesporova K."/>
            <person name="Wyrsch E.R."/>
            <person name="Valcek A."/>
            <person name="Bitar I."/>
            <person name="Chaw K."/>
            <person name="Harris P."/>
            <person name="Hrabak J."/>
            <person name="Djordjevic S.P."/>
            <person name="Dolejska M."/>
        </authorList>
    </citation>
    <scope>NUCLEOTIDE SEQUENCE [LARGE SCALE GENOMIC DNA]</scope>
    <source>
        <strain evidence="10 22">CE1966</strain>
    </source>
</reference>
<dbReference type="Proteomes" id="UP000555763">
    <property type="component" value="Unassembled WGS sequence"/>
</dbReference>
<gene>
    <name evidence="2" type="ORF">A2J79_001666</name>
    <name evidence="3" type="ORF">A5U30_001449</name>
    <name evidence="1" type="ORF">D3G36_07505</name>
    <name evidence="11" type="ORF">DNX30_14905</name>
    <name evidence="14" type="ORF">EPS76_04425</name>
    <name evidence="15" type="ORF">EWK56_15295</name>
    <name evidence="12" type="ORF">FPI65_21655</name>
    <name evidence="13" type="ORF">G3W53_18395</name>
    <name evidence="9" type="ORF">GP711_16735</name>
    <name evidence="6" type="ORF">GRC73_08755</name>
    <name evidence="7" type="ORF">HIE29_002185</name>
    <name evidence="10" type="ORF">HLX92_09050</name>
    <name evidence="8" type="ORF">IFC14_001738</name>
    <name evidence="16" type="ORF">OGM49_23415</name>
    <name evidence="5" type="ORF">PWL68_002864</name>
    <name evidence="4" type="ORF">R8O40_002333</name>
</gene>
<evidence type="ECO:0000313" key="9">
    <source>
        <dbReference type="EMBL" id="KAE9729802.1"/>
    </source>
</evidence>
<accession>A0A0A2RL47</accession>
<evidence type="ECO:0000313" key="16">
    <source>
        <dbReference type="EMBL" id="WLM95545.1"/>
    </source>
</evidence>
<evidence type="ECO:0000313" key="7">
    <source>
        <dbReference type="EMBL" id="HAH7768751.1"/>
    </source>
</evidence>
<organism evidence="12 21">
    <name type="scientific">Escherichia coli</name>
    <dbReference type="NCBI Taxonomy" id="562"/>
    <lineage>
        <taxon>Bacteria</taxon>
        <taxon>Pseudomonadati</taxon>
        <taxon>Pseudomonadota</taxon>
        <taxon>Gammaproteobacteria</taxon>
        <taxon>Enterobacterales</taxon>
        <taxon>Enterobacteriaceae</taxon>
        <taxon>Escherichia</taxon>
    </lineage>
</organism>
<evidence type="ECO:0000313" key="3">
    <source>
        <dbReference type="EMBL" id="EFM8153859.1"/>
    </source>
</evidence>
<dbReference type="Proteomes" id="UP000291778">
    <property type="component" value="Unassembled WGS sequence"/>
</dbReference>
<dbReference type="EMBL" id="DABCJL010000004">
    <property type="protein sequence ID" value="HAH7768751.1"/>
    <property type="molecule type" value="Genomic_DNA"/>
</dbReference>
<dbReference type="EMBL" id="ABONVU020000007">
    <property type="protein sequence ID" value="EMJ5254114.1"/>
    <property type="molecule type" value="Genomic_DNA"/>
</dbReference>
<dbReference type="EMBL" id="DABBJX010000006">
    <property type="protein sequence ID" value="HAH4524096.1"/>
    <property type="molecule type" value="Genomic_DNA"/>
</dbReference>
<proteinExistence type="predicted"/>
<dbReference type="Proteomes" id="UP000843571">
    <property type="component" value="Unassembled WGS sequence"/>
</dbReference>
<evidence type="ECO:0000313" key="13">
    <source>
        <dbReference type="EMBL" id="NEN72073.1"/>
    </source>
</evidence>
<evidence type="ECO:0000313" key="8">
    <source>
        <dbReference type="EMBL" id="HAN4353305.1"/>
    </source>
</evidence>
<evidence type="ECO:0000313" key="21">
    <source>
        <dbReference type="Proteomes" id="UP000471490"/>
    </source>
</evidence>
<dbReference type="Proteomes" id="UP000859822">
    <property type="component" value="Unassembled WGS sequence"/>
</dbReference>
<evidence type="ECO:0000313" key="11">
    <source>
        <dbReference type="EMBL" id="MJL94032.1"/>
    </source>
</evidence>
<reference evidence="4" key="13">
    <citation type="submission" date="2024-02" db="EMBL/GenBank/DDBJ databases">
        <authorList>
            <consortium name="Clinical and Environmental Microbiology Branch: Whole genome sequencing antimicrobial resistance pathogens in the healthcare setting"/>
        </authorList>
    </citation>
    <scope>NUCLEOTIDE SEQUENCE</scope>
    <source>
        <strain evidence="4">1924188</strain>
        <strain evidence="5">2023QG-00028</strain>
    </source>
</reference>
<dbReference type="Proteomes" id="UP000885382">
    <property type="component" value="Unassembled WGS sequence"/>
</dbReference>
<dbReference type="Proteomes" id="UP000471490">
    <property type="component" value="Unassembled WGS sequence"/>
</dbReference>
<name>A0A0A2RL47_ECOLX</name>
<dbReference type="EMBL" id="SERV01000010">
    <property type="protein sequence ID" value="RYL81018.1"/>
    <property type="molecule type" value="Genomic_DNA"/>
</dbReference>
<dbReference type="EMBL" id="JAAGYP010000026">
    <property type="protein sequence ID" value="NEN72073.1"/>
    <property type="molecule type" value="Genomic_DNA"/>
</dbReference>
<evidence type="ECO:0000313" key="2">
    <source>
        <dbReference type="EMBL" id="EFJ6481325.1"/>
    </source>
</evidence>
<reference evidence="16" key="12">
    <citation type="journal article" date="2023" name="Microorganisms">
        <title>Comparative Genomic Analysis of ST131 Subclade C2 of ESBL-Producing E. coli Isolates from Patients with Recurrent and Sporadic Urinary Tract Infections.</title>
        <authorList>
            <person name="Jaen-Luchoro D."/>
            <person name="Kahnamouei A."/>
            <person name="Yazdanshenas S."/>
            <person name="Lindblom A."/>
            <person name="Samuelsson E."/>
            <person name="Ahren C."/>
            <person name="Karami N."/>
        </authorList>
    </citation>
    <scope>NUCLEOTIDE SEQUENCE</scope>
    <source>
        <strain evidence="16">S7</strain>
    </source>
</reference>
<evidence type="ECO:0000313" key="12">
    <source>
        <dbReference type="EMBL" id="NDR93822.1"/>
    </source>
</evidence>
<evidence type="ECO:0000313" key="24">
    <source>
        <dbReference type="Proteomes" id="UP000591371"/>
    </source>
</evidence>
<reference evidence="1 24" key="4">
    <citation type="submission" date="2019-03" db="EMBL/GenBank/DDBJ databases">
        <authorList>
            <consortium name="GenomeTrakr network: Whole genome sequencing for foodborne pathogen traceback"/>
        </authorList>
    </citation>
    <scope>NUCLEOTIDE SEQUENCE [LARGE SCALE GENOMIC DNA]</scope>
    <source>
        <strain evidence="1 24">PSU-1190</strain>
    </source>
</reference>
<evidence type="ECO:0000313" key="22">
    <source>
        <dbReference type="Proteomes" id="UP000523197"/>
    </source>
</evidence>